<dbReference type="Proteomes" id="UP000713964">
    <property type="component" value="Unassembled WGS sequence"/>
</dbReference>
<dbReference type="AlphaFoldDB" id="A0A930L6A8"/>
<name>A0A930L6A8_9MICC</name>
<dbReference type="EMBL" id="JABZXL010000024">
    <property type="protein sequence ID" value="MBF1659739.1"/>
    <property type="molecule type" value="Genomic_DNA"/>
</dbReference>
<organism evidence="1 2">
    <name type="scientific">Rothia mucilaginosa</name>
    <dbReference type="NCBI Taxonomy" id="43675"/>
    <lineage>
        <taxon>Bacteria</taxon>
        <taxon>Bacillati</taxon>
        <taxon>Actinomycetota</taxon>
        <taxon>Actinomycetes</taxon>
        <taxon>Micrococcales</taxon>
        <taxon>Micrococcaceae</taxon>
        <taxon>Rothia</taxon>
    </lineage>
</organism>
<proteinExistence type="predicted"/>
<evidence type="ECO:0000313" key="2">
    <source>
        <dbReference type="Proteomes" id="UP000713964"/>
    </source>
</evidence>
<gene>
    <name evidence="1" type="ORF">HXO58_07890</name>
</gene>
<comment type="caution">
    <text evidence="1">The sequence shown here is derived from an EMBL/GenBank/DDBJ whole genome shotgun (WGS) entry which is preliminary data.</text>
</comment>
<accession>A0A930L6A8</accession>
<evidence type="ECO:0000313" key="1">
    <source>
        <dbReference type="EMBL" id="MBF1659739.1"/>
    </source>
</evidence>
<protein>
    <submittedName>
        <fullName evidence="1">Uncharacterized protein</fullName>
    </submittedName>
</protein>
<sequence length="137" mass="13990">MQTPAPSTRRTSLGAVALSATLGAVAGFAIGGIIVPPASSQTAAAPGATSQVARTSTLDFLAPQETASAAVTPLSPAAKRWAVGESLQAEVIKVPLSENKAVLCVVFPTQDGYANASGISCDWEHVHNRQVANYYAP</sequence>
<reference evidence="1" key="1">
    <citation type="submission" date="2020-04" db="EMBL/GenBank/DDBJ databases">
        <title>Deep metagenomics examines the oral microbiome during advanced dental caries in children, revealing novel taxa and co-occurrences with host molecules.</title>
        <authorList>
            <person name="Baker J.L."/>
            <person name="Morton J.T."/>
            <person name="Dinis M."/>
            <person name="Alvarez R."/>
            <person name="Tran N.C."/>
            <person name="Knight R."/>
            <person name="Edlund A."/>
        </authorList>
    </citation>
    <scope>NUCLEOTIDE SEQUENCE</scope>
    <source>
        <strain evidence="1">JCVI_29_bin.11</strain>
    </source>
</reference>